<organism evidence="1 2">
    <name type="scientific">Paraburkholderia panacisoli</name>
    <dbReference type="NCBI Taxonomy" id="2603818"/>
    <lineage>
        <taxon>Bacteria</taxon>
        <taxon>Pseudomonadati</taxon>
        <taxon>Pseudomonadota</taxon>
        <taxon>Betaproteobacteria</taxon>
        <taxon>Burkholderiales</taxon>
        <taxon>Burkholderiaceae</taxon>
        <taxon>Paraburkholderia</taxon>
    </lineage>
</organism>
<name>A0A5B0GK50_9BURK</name>
<sequence>MKHGSWGGPAGCEPARAPVCAFFIPVWYVPSVAPGCDPVLRVPRHLEVQQSTTPQSAFVGGREEVLLSVEYLVETGAASPSVSLTTASDGSSSTWTDSTPAVGYHVQEDLLRVKAGTKLTLAVNNVDARVRWCESICC</sequence>
<accession>A0A5B0GK50</accession>
<proteinExistence type="predicted"/>
<reference evidence="1 2" key="1">
    <citation type="submission" date="2019-08" db="EMBL/GenBank/DDBJ databases">
        <title>Paraburkholderia sp. DCY113.</title>
        <authorList>
            <person name="Kang J."/>
        </authorList>
    </citation>
    <scope>NUCLEOTIDE SEQUENCE [LARGE SCALE GENOMIC DNA]</scope>
    <source>
        <strain evidence="1 2">DCY113</strain>
    </source>
</reference>
<dbReference type="Proteomes" id="UP000325273">
    <property type="component" value="Unassembled WGS sequence"/>
</dbReference>
<gene>
    <name evidence="1" type="ORF">FVF58_34690</name>
</gene>
<comment type="caution">
    <text evidence="1">The sequence shown here is derived from an EMBL/GenBank/DDBJ whole genome shotgun (WGS) entry which is preliminary data.</text>
</comment>
<evidence type="ECO:0000313" key="1">
    <source>
        <dbReference type="EMBL" id="KAA1003833.1"/>
    </source>
</evidence>
<dbReference type="RefSeq" id="WP_149674237.1">
    <property type="nucleotide sequence ID" value="NZ_VTUZ01000032.1"/>
</dbReference>
<evidence type="ECO:0000313" key="2">
    <source>
        <dbReference type="Proteomes" id="UP000325273"/>
    </source>
</evidence>
<protein>
    <submittedName>
        <fullName evidence="1">Uncharacterized protein</fullName>
    </submittedName>
</protein>
<dbReference type="AlphaFoldDB" id="A0A5B0GK50"/>
<dbReference type="EMBL" id="VTUZ01000032">
    <property type="protein sequence ID" value="KAA1003833.1"/>
    <property type="molecule type" value="Genomic_DNA"/>
</dbReference>
<keyword evidence="2" id="KW-1185">Reference proteome</keyword>